<sequence length="269" mass="29744">SNPDDLNFGDSTDFTFSAWIKAETTQLTYPAIIGRRNASPYNGYIFRLSDGKLAVQLSDGTPTNYMSTSGDLRDSTWHHVAATGDRDGNLTFYVDGEQKGQDDISTKGDIDSTSNLFIGWEEREPTNSYFNGTIDDVRVYAWKVGQAEIWEIMSAGISKFSIKNNSGVRVAWFGSFGNLFLRGSKQEDWQEPDEEASEFVIEKNSGPTLYIDDSGNLYLKGSFTWGSPPSATGADEFVVKDSSNVIVAVIKMSDGSVHIKGKLYENPQQ</sequence>
<dbReference type="InterPro" id="IPR026919">
    <property type="entry name" value="ADGRV1"/>
</dbReference>
<dbReference type="PANTHER" id="PTHR46682">
    <property type="entry name" value="ADHESION G-PROTEIN COUPLED RECEPTOR V1"/>
    <property type="match status" value="1"/>
</dbReference>
<feature type="domain" description="LamG-like jellyroll fold" evidence="3">
    <location>
        <begin position="12"/>
        <end position="147"/>
    </location>
</feature>
<name>X1RR22_9ZZZZ</name>
<protein>
    <recommendedName>
        <fullName evidence="3">LamG-like jellyroll fold domain-containing protein</fullName>
    </recommendedName>
</protein>
<keyword evidence="1" id="KW-0732">Signal</keyword>
<gene>
    <name evidence="4" type="ORF">S12H4_19327</name>
</gene>
<dbReference type="SUPFAM" id="SSF49899">
    <property type="entry name" value="Concanavalin A-like lectins/glucanases"/>
    <property type="match status" value="1"/>
</dbReference>
<dbReference type="Gene3D" id="2.60.120.200">
    <property type="match status" value="1"/>
</dbReference>
<dbReference type="SMART" id="SM00560">
    <property type="entry name" value="LamGL"/>
    <property type="match status" value="1"/>
</dbReference>
<dbReference type="GO" id="GO:0004930">
    <property type="term" value="F:G protein-coupled receptor activity"/>
    <property type="evidence" value="ECO:0007669"/>
    <property type="project" value="InterPro"/>
</dbReference>
<evidence type="ECO:0000259" key="3">
    <source>
        <dbReference type="SMART" id="SM00560"/>
    </source>
</evidence>
<organism evidence="4">
    <name type="scientific">marine sediment metagenome</name>
    <dbReference type="NCBI Taxonomy" id="412755"/>
    <lineage>
        <taxon>unclassified sequences</taxon>
        <taxon>metagenomes</taxon>
        <taxon>ecological metagenomes</taxon>
    </lineage>
</organism>
<feature type="non-terminal residue" evidence="4">
    <location>
        <position position="1"/>
    </location>
</feature>
<dbReference type="EMBL" id="BARW01009653">
    <property type="protein sequence ID" value="GAI83098.1"/>
    <property type="molecule type" value="Genomic_DNA"/>
</dbReference>
<dbReference type="InterPro" id="IPR013320">
    <property type="entry name" value="ConA-like_dom_sf"/>
</dbReference>
<dbReference type="PANTHER" id="PTHR46682:SF1">
    <property type="entry name" value="ADHESION G-PROTEIN COUPLED RECEPTOR V1"/>
    <property type="match status" value="1"/>
</dbReference>
<comment type="caution">
    <text evidence="4">The sequence shown here is derived from an EMBL/GenBank/DDBJ whole genome shotgun (WGS) entry which is preliminary data.</text>
</comment>
<dbReference type="InterPro" id="IPR006558">
    <property type="entry name" value="LamG-like"/>
</dbReference>
<dbReference type="GO" id="GO:0071277">
    <property type="term" value="P:cellular response to calcium ion"/>
    <property type="evidence" value="ECO:0007669"/>
    <property type="project" value="TreeGrafter"/>
</dbReference>
<evidence type="ECO:0000313" key="4">
    <source>
        <dbReference type="EMBL" id="GAI83098.1"/>
    </source>
</evidence>
<dbReference type="GO" id="GO:0001965">
    <property type="term" value="F:G-protein alpha-subunit binding"/>
    <property type="evidence" value="ECO:0007669"/>
    <property type="project" value="TreeGrafter"/>
</dbReference>
<keyword evidence="2" id="KW-1015">Disulfide bond</keyword>
<dbReference type="GO" id="GO:0016020">
    <property type="term" value="C:membrane"/>
    <property type="evidence" value="ECO:0007669"/>
    <property type="project" value="InterPro"/>
</dbReference>
<reference evidence="4" key="1">
    <citation type="journal article" date="2014" name="Front. Microbiol.">
        <title>High frequency of phylogenetically diverse reductive dehalogenase-homologous genes in deep subseafloor sedimentary metagenomes.</title>
        <authorList>
            <person name="Kawai M."/>
            <person name="Futagami T."/>
            <person name="Toyoda A."/>
            <person name="Takaki Y."/>
            <person name="Nishi S."/>
            <person name="Hori S."/>
            <person name="Arai W."/>
            <person name="Tsubouchi T."/>
            <person name="Morono Y."/>
            <person name="Uchiyama I."/>
            <person name="Ito T."/>
            <person name="Fujiyama A."/>
            <person name="Inagaki F."/>
            <person name="Takami H."/>
        </authorList>
    </citation>
    <scope>NUCLEOTIDE SEQUENCE</scope>
    <source>
        <strain evidence="4">Expedition CK06-06</strain>
    </source>
</reference>
<accession>X1RR22</accession>
<dbReference type="CDD" id="cd00110">
    <property type="entry name" value="LamG"/>
    <property type="match status" value="1"/>
</dbReference>
<dbReference type="Pfam" id="PF13385">
    <property type="entry name" value="Laminin_G_3"/>
    <property type="match status" value="1"/>
</dbReference>
<proteinExistence type="predicted"/>
<dbReference type="GO" id="GO:0010855">
    <property type="term" value="F:adenylate cyclase inhibitor activity"/>
    <property type="evidence" value="ECO:0007669"/>
    <property type="project" value="TreeGrafter"/>
</dbReference>
<dbReference type="InterPro" id="IPR001791">
    <property type="entry name" value="Laminin_G"/>
</dbReference>
<dbReference type="GO" id="GO:0005737">
    <property type="term" value="C:cytoplasm"/>
    <property type="evidence" value="ECO:0007669"/>
    <property type="project" value="TreeGrafter"/>
</dbReference>
<dbReference type="AlphaFoldDB" id="X1RR22"/>
<evidence type="ECO:0000256" key="2">
    <source>
        <dbReference type="ARBA" id="ARBA00023157"/>
    </source>
</evidence>
<evidence type="ECO:0000256" key="1">
    <source>
        <dbReference type="ARBA" id="ARBA00022729"/>
    </source>
</evidence>